<comment type="subcellular location">
    <subcellularLocation>
        <location evidence="1 12">Cytoplasm</location>
    </subcellularLocation>
</comment>
<name>A0A2S7UW64_9GAMM</name>
<dbReference type="PROSITE" id="PS51273">
    <property type="entry name" value="GATASE_TYPE_1"/>
    <property type="match status" value="1"/>
</dbReference>
<feature type="domain" description="Glutamine amidotransferase" evidence="14">
    <location>
        <begin position="23"/>
        <end position="223"/>
    </location>
</feature>
<evidence type="ECO:0000256" key="3">
    <source>
        <dbReference type="ARBA" id="ARBA00011152"/>
    </source>
</evidence>
<evidence type="ECO:0000256" key="13">
    <source>
        <dbReference type="PIRSR" id="PIRSR000495-1"/>
    </source>
</evidence>
<evidence type="ECO:0000256" key="4">
    <source>
        <dbReference type="ARBA" id="ARBA00022490"/>
    </source>
</evidence>
<dbReference type="GO" id="GO:0000107">
    <property type="term" value="F:imidazoleglycerol-phosphate synthase activity"/>
    <property type="evidence" value="ECO:0007669"/>
    <property type="project" value="UniProtKB-UniRule"/>
</dbReference>
<feature type="active site" evidence="12 13">
    <location>
        <position position="209"/>
    </location>
</feature>
<dbReference type="InterPro" id="IPR017926">
    <property type="entry name" value="GATASE"/>
</dbReference>
<sequence>MALDKSSLDKSSLDSKESEQKIVIIDTGCANISSVKFAVERLGVTVTVSDDPSVILSADKVFLPGVGSASSAMSNIKQKALVETIQQITKPVLGICLGMQLMTEFSNEVPGSHIASNITESVDCLNLIPTEVSRMDTADLVSPHMGWNQIKVEKDNPLFAGIADGSYFYFVHSFCAPVSQYTLASCEYGQAFSAAIGNNNFYGVQFHPERSGDAGATLLQNFIRM</sequence>
<feature type="active site" evidence="12 13">
    <location>
        <position position="207"/>
    </location>
</feature>
<reference evidence="15 16" key="1">
    <citation type="submission" date="2016-12" db="EMBL/GenBank/DDBJ databases">
        <title>Diversity of luminous bacteria.</title>
        <authorList>
            <person name="Yoshizawa S."/>
            <person name="Kogure K."/>
        </authorList>
    </citation>
    <scope>NUCLEOTIDE SEQUENCE [LARGE SCALE GENOMIC DNA]</scope>
    <source>
        <strain evidence="15 16">SA4-48</strain>
    </source>
</reference>
<dbReference type="EMBL" id="MSCH01000003">
    <property type="protein sequence ID" value="PQJ53988.1"/>
    <property type="molecule type" value="Genomic_DNA"/>
</dbReference>
<evidence type="ECO:0000256" key="6">
    <source>
        <dbReference type="ARBA" id="ARBA00022801"/>
    </source>
</evidence>
<dbReference type="PIRSF" id="PIRSF000495">
    <property type="entry name" value="Amidotransf_hisH"/>
    <property type="match status" value="1"/>
</dbReference>
<evidence type="ECO:0000256" key="10">
    <source>
        <dbReference type="ARBA" id="ARBA00047838"/>
    </source>
</evidence>
<evidence type="ECO:0000256" key="11">
    <source>
        <dbReference type="ARBA" id="ARBA00049534"/>
    </source>
</evidence>
<dbReference type="OrthoDB" id="9807137at2"/>
<dbReference type="FunFam" id="3.40.50.880:FF:000009">
    <property type="entry name" value="Imidazole glycerol phosphate synthase subunit HisH"/>
    <property type="match status" value="1"/>
</dbReference>
<keyword evidence="9 12" id="KW-0456">Lyase</keyword>
<evidence type="ECO:0000256" key="5">
    <source>
        <dbReference type="ARBA" id="ARBA00022605"/>
    </source>
</evidence>
<dbReference type="EC" id="3.5.1.2" evidence="12"/>
<dbReference type="PANTHER" id="PTHR42701">
    <property type="entry name" value="IMIDAZOLE GLYCEROL PHOSPHATE SYNTHASE SUBUNIT HISH"/>
    <property type="match status" value="1"/>
</dbReference>
<keyword evidence="5 12" id="KW-0028">Amino-acid biosynthesis</keyword>
<evidence type="ECO:0000256" key="7">
    <source>
        <dbReference type="ARBA" id="ARBA00022962"/>
    </source>
</evidence>
<proteinExistence type="inferred from homology"/>
<evidence type="ECO:0000259" key="14">
    <source>
        <dbReference type="Pfam" id="PF00117"/>
    </source>
</evidence>
<dbReference type="PANTHER" id="PTHR42701:SF1">
    <property type="entry name" value="IMIDAZOLE GLYCEROL PHOSPHATE SYNTHASE SUBUNIT HISH"/>
    <property type="match status" value="1"/>
</dbReference>
<dbReference type="GO" id="GO:0016829">
    <property type="term" value="F:lyase activity"/>
    <property type="evidence" value="ECO:0007669"/>
    <property type="project" value="UniProtKB-KW"/>
</dbReference>
<keyword evidence="6 12" id="KW-0378">Hydrolase</keyword>
<evidence type="ECO:0000313" key="15">
    <source>
        <dbReference type="EMBL" id="PQJ53988.1"/>
    </source>
</evidence>
<comment type="function">
    <text evidence="12">IGPS catalyzes the conversion of PRFAR and glutamine to IGP, AICAR and glutamate. The HisH subunit catalyzes the hydrolysis of glutamine to glutamate and ammonia as part of the synthesis of IGP and AICAR. The resulting ammonia molecule is channeled to the active site of HisF.</text>
</comment>
<keyword evidence="8 12" id="KW-0368">Histidine biosynthesis</keyword>
<dbReference type="HAMAP" id="MF_00278">
    <property type="entry name" value="HisH"/>
    <property type="match status" value="1"/>
</dbReference>
<dbReference type="CDD" id="cd01748">
    <property type="entry name" value="GATase1_IGP_Synthase"/>
    <property type="match status" value="1"/>
</dbReference>
<comment type="subunit">
    <text evidence="3 12">Heterodimer of HisH and HisF.</text>
</comment>
<dbReference type="Proteomes" id="UP000239007">
    <property type="component" value="Unassembled WGS sequence"/>
</dbReference>
<dbReference type="UniPathway" id="UPA00031">
    <property type="reaction ID" value="UER00010"/>
</dbReference>
<keyword evidence="7 12" id="KW-0315">Glutamine amidotransferase</keyword>
<keyword evidence="16" id="KW-1185">Reference proteome</keyword>
<dbReference type="InterPro" id="IPR029062">
    <property type="entry name" value="Class_I_gatase-like"/>
</dbReference>
<dbReference type="EC" id="4.3.2.10" evidence="12"/>
<protein>
    <recommendedName>
        <fullName evidence="12">Imidazole glycerol phosphate synthase subunit HisH</fullName>
        <ecNumber evidence="12">4.3.2.10</ecNumber>
    </recommendedName>
    <alternativeName>
        <fullName evidence="12">IGP synthase glutaminase subunit</fullName>
        <ecNumber evidence="12">3.5.1.2</ecNumber>
    </alternativeName>
    <alternativeName>
        <fullName evidence="12">IGP synthase subunit HisH</fullName>
    </alternativeName>
    <alternativeName>
        <fullName evidence="12">ImGP synthase subunit HisH</fullName>
        <shortName evidence="12">IGPS subunit HisH</shortName>
    </alternativeName>
</protein>
<evidence type="ECO:0000256" key="12">
    <source>
        <dbReference type="HAMAP-Rule" id="MF_00278"/>
    </source>
</evidence>
<evidence type="ECO:0000256" key="2">
    <source>
        <dbReference type="ARBA" id="ARBA00005091"/>
    </source>
</evidence>
<comment type="catalytic activity">
    <reaction evidence="10 12">
        <text>5-[(5-phospho-1-deoxy-D-ribulos-1-ylimino)methylamino]-1-(5-phospho-beta-D-ribosyl)imidazole-4-carboxamide + L-glutamine = D-erythro-1-(imidazol-4-yl)glycerol 3-phosphate + 5-amino-1-(5-phospho-beta-D-ribosyl)imidazole-4-carboxamide + L-glutamate + H(+)</text>
        <dbReference type="Rhea" id="RHEA:24793"/>
        <dbReference type="ChEBI" id="CHEBI:15378"/>
        <dbReference type="ChEBI" id="CHEBI:29985"/>
        <dbReference type="ChEBI" id="CHEBI:58278"/>
        <dbReference type="ChEBI" id="CHEBI:58359"/>
        <dbReference type="ChEBI" id="CHEBI:58475"/>
        <dbReference type="ChEBI" id="CHEBI:58525"/>
        <dbReference type="EC" id="4.3.2.10"/>
    </reaction>
</comment>
<evidence type="ECO:0000313" key="16">
    <source>
        <dbReference type="Proteomes" id="UP000239007"/>
    </source>
</evidence>
<dbReference type="Gene3D" id="3.40.50.880">
    <property type="match status" value="1"/>
</dbReference>
<evidence type="ECO:0000256" key="9">
    <source>
        <dbReference type="ARBA" id="ARBA00023239"/>
    </source>
</evidence>
<dbReference type="AlphaFoldDB" id="A0A2S7UW64"/>
<dbReference type="InterPro" id="IPR010139">
    <property type="entry name" value="Imidazole-glycPsynth_HisH"/>
</dbReference>
<dbReference type="RefSeq" id="WP_105052494.1">
    <property type="nucleotide sequence ID" value="NZ_BMYG01000007.1"/>
</dbReference>
<comment type="pathway">
    <text evidence="2 12">Amino-acid biosynthesis; L-histidine biosynthesis; L-histidine from 5-phospho-alpha-D-ribose 1-diphosphate: step 5/9.</text>
</comment>
<accession>A0A2S7UW64</accession>
<dbReference type="Pfam" id="PF00117">
    <property type="entry name" value="GATase"/>
    <property type="match status" value="1"/>
</dbReference>
<dbReference type="SUPFAM" id="SSF52317">
    <property type="entry name" value="Class I glutamine amidotransferase-like"/>
    <property type="match status" value="1"/>
</dbReference>
<evidence type="ECO:0000256" key="8">
    <source>
        <dbReference type="ARBA" id="ARBA00023102"/>
    </source>
</evidence>
<evidence type="ECO:0000256" key="1">
    <source>
        <dbReference type="ARBA" id="ARBA00004496"/>
    </source>
</evidence>
<organism evidence="15 16">
    <name type="scientific">Psychrosphaera saromensis</name>
    <dbReference type="NCBI Taxonomy" id="716813"/>
    <lineage>
        <taxon>Bacteria</taxon>
        <taxon>Pseudomonadati</taxon>
        <taxon>Pseudomonadota</taxon>
        <taxon>Gammaproteobacteria</taxon>
        <taxon>Alteromonadales</taxon>
        <taxon>Pseudoalteromonadaceae</taxon>
        <taxon>Psychrosphaera</taxon>
    </lineage>
</organism>
<keyword evidence="4 12" id="KW-0963">Cytoplasm</keyword>
<dbReference type="GO" id="GO:0004359">
    <property type="term" value="F:glutaminase activity"/>
    <property type="evidence" value="ECO:0007669"/>
    <property type="project" value="UniProtKB-EC"/>
</dbReference>
<dbReference type="GO" id="GO:0005737">
    <property type="term" value="C:cytoplasm"/>
    <property type="evidence" value="ECO:0007669"/>
    <property type="project" value="UniProtKB-SubCell"/>
</dbReference>
<dbReference type="GO" id="GO:0000105">
    <property type="term" value="P:L-histidine biosynthetic process"/>
    <property type="evidence" value="ECO:0007669"/>
    <property type="project" value="UniProtKB-UniRule"/>
</dbReference>
<comment type="caution">
    <text evidence="15">The sequence shown here is derived from an EMBL/GenBank/DDBJ whole genome shotgun (WGS) entry which is preliminary data.</text>
</comment>
<feature type="active site" description="Nucleophile" evidence="12 13">
    <location>
        <position position="96"/>
    </location>
</feature>
<comment type="catalytic activity">
    <reaction evidence="11 12">
        <text>L-glutamine + H2O = L-glutamate + NH4(+)</text>
        <dbReference type="Rhea" id="RHEA:15889"/>
        <dbReference type="ChEBI" id="CHEBI:15377"/>
        <dbReference type="ChEBI" id="CHEBI:28938"/>
        <dbReference type="ChEBI" id="CHEBI:29985"/>
        <dbReference type="ChEBI" id="CHEBI:58359"/>
        <dbReference type="EC" id="3.5.1.2"/>
    </reaction>
</comment>
<gene>
    <name evidence="12" type="primary">hisH</name>
    <name evidence="15" type="ORF">BTO11_10185</name>
</gene>
<dbReference type="NCBIfam" id="TIGR01855">
    <property type="entry name" value="IMP_synth_hisH"/>
    <property type="match status" value="1"/>
</dbReference>